<evidence type="ECO:0000259" key="1">
    <source>
        <dbReference type="Pfam" id="PF00239"/>
    </source>
</evidence>
<name>A0A6L5YSS1_9FIRM</name>
<dbReference type="Proteomes" id="UP000474024">
    <property type="component" value="Unassembled WGS sequence"/>
</dbReference>
<dbReference type="AlphaFoldDB" id="A0A6L5YSS1"/>
<accession>A0A6L5YSS1</accession>
<protein>
    <recommendedName>
        <fullName evidence="1">Resolvase/invertase-type recombinase catalytic domain-containing protein</fullName>
    </recommendedName>
</protein>
<evidence type="ECO:0000313" key="2">
    <source>
        <dbReference type="EMBL" id="MST75002.1"/>
    </source>
</evidence>
<dbReference type="GO" id="GO:0000150">
    <property type="term" value="F:DNA strand exchange activity"/>
    <property type="evidence" value="ECO:0007669"/>
    <property type="project" value="InterPro"/>
</dbReference>
<comment type="caution">
    <text evidence="2">The sequence shown here is derived from an EMBL/GenBank/DDBJ whole genome shotgun (WGS) entry which is preliminary data.</text>
</comment>
<dbReference type="InterPro" id="IPR006119">
    <property type="entry name" value="Resolv_N"/>
</dbReference>
<dbReference type="EMBL" id="VUNI01000012">
    <property type="protein sequence ID" value="MST75002.1"/>
    <property type="molecule type" value="Genomic_DNA"/>
</dbReference>
<dbReference type="Gene3D" id="3.40.50.1390">
    <property type="entry name" value="Resolvase, N-terminal catalytic domain"/>
    <property type="match status" value="1"/>
</dbReference>
<dbReference type="SUPFAM" id="SSF53041">
    <property type="entry name" value="Resolvase-like"/>
    <property type="match status" value="1"/>
</dbReference>
<proteinExistence type="predicted"/>
<dbReference type="GO" id="GO:0003677">
    <property type="term" value="F:DNA binding"/>
    <property type="evidence" value="ECO:0007669"/>
    <property type="project" value="InterPro"/>
</dbReference>
<sequence>MKTKQPELNKITVLYERLSRDDEQSGDSNSIINQKKMQEKYATEQGFTNLRHYTDDGCSGTNFDRPDWFIVPTVVPRCSIIARTVMKRRTKTVILQASTPTHRIITPAPLTVRRRANLKTDVHNIMCARMLSVICFWKLSKLPALM</sequence>
<organism evidence="2 3">
    <name type="scientific">Roseburia porci</name>
    <dbReference type="NCBI Taxonomy" id="2605790"/>
    <lineage>
        <taxon>Bacteria</taxon>
        <taxon>Bacillati</taxon>
        <taxon>Bacillota</taxon>
        <taxon>Clostridia</taxon>
        <taxon>Lachnospirales</taxon>
        <taxon>Lachnospiraceae</taxon>
        <taxon>Roseburia</taxon>
    </lineage>
</organism>
<keyword evidence="3" id="KW-1185">Reference proteome</keyword>
<reference evidence="2 3" key="1">
    <citation type="submission" date="2019-08" db="EMBL/GenBank/DDBJ databases">
        <title>In-depth cultivation of the pig gut microbiome towards novel bacterial diversity and tailored functional studies.</title>
        <authorList>
            <person name="Wylensek D."/>
            <person name="Hitch T.C.A."/>
            <person name="Clavel T."/>
        </authorList>
    </citation>
    <scope>NUCLEOTIDE SEQUENCE [LARGE SCALE GENOMIC DNA]</scope>
    <source>
        <strain evidence="2 3">MUC/MUC-530-WT-4D</strain>
    </source>
</reference>
<evidence type="ECO:0000313" key="3">
    <source>
        <dbReference type="Proteomes" id="UP000474024"/>
    </source>
</evidence>
<gene>
    <name evidence="2" type="ORF">FYJ75_08175</name>
</gene>
<dbReference type="InterPro" id="IPR036162">
    <property type="entry name" value="Resolvase-like_N_sf"/>
</dbReference>
<dbReference type="Pfam" id="PF00239">
    <property type="entry name" value="Resolvase"/>
    <property type="match status" value="1"/>
</dbReference>
<feature type="domain" description="Resolvase/invertase-type recombinase catalytic" evidence="1">
    <location>
        <begin position="13"/>
        <end position="67"/>
    </location>
</feature>